<reference evidence="15 16" key="1">
    <citation type="submission" date="2024-11" db="EMBL/GenBank/DDBJ databases">
        <title>Chromosome-level genome assembly of Eucalyptus globulus Labill. provides insights into its genome evolution.</title>
        <authorList>
            <person name="Li X."/>
        </authorList>
    </citation>
    <scope>NUCLEOTIDE SEQUENCE [LARGE SCALE GENOMIC DNA]</scope>
    <source>
        <strain evidence="15">CL2024</strain>
        <tissue evidence="15">Fresh tender leaves</tissue>
    </source>
</reference>
<feature type="domain" description="Protein kinase" evidence="14">
    <location>
        <begin position="373"/>
        <end position="649"/>
    </location>
</feature>
<evidence type="ECO:0000313" key="16">
    <source>
        <dbReference type="Proteomes" id="UP001634007"/>
    </source>
</evidence>
<keyword evidence="6" id="KW-0430">Lectin</keyword>
<evidence type="ECO:0000256" key="2">
    <source>
        <dbReference type="ARBA" id="ARBA00008536"/>
    </source>
</evidence>
<evidence type="ECO:0000259" key="14">
    <source>
        <dbReference type="PROSITE" id="PS50011"/>
    </source>
</evidence>
<evidence type="ECO:0000256" key="7">
    <source>
        <dbReference type="ARBA" id="ARBA00022741"/>
    </source>
</evidence>
<comment type="caution">
    <text evidence="15">The sequence shown here is derived from an EMBL/GenBank/DDBJ whole genome shotgun (WGS) entry which is preliminary data.</text>
</comment>
<evidence type="ECO:0000256" key="9">
    <source>
        <dbReference type="ARBA" id="ARBA00022989"/>
    </source>
</evidence>
<accession>A0ABD3LLY0</accession>
<feature type="transmembrane region" description="Helical" evidence="13">
    <location>
        <begin position="12"/>
        <end position="30"/>
    </location>
</feature>
<comment type="subcellular location">
    <subcellularLocation>
        <location evidence="1">Membrane</location>
        <topology evidence="1">Single-pass type I membrane protein</topology>
    </subcellularLocation>
</comment>
<keyword evidence="5" id="KW-0732">Signal</keyword>
<dbReference type="Proteomes" id="UP001634007">
    <property type="component" value="Unassembled WGS sequence"/>
</dbReference>
<organism evidence="15 16">
    <name type="scientific">Eucalyptus globulus</name>
    <name type="common">Tasmanian blue gum</name>
    <dbReference type="NCBI Taxonomy" id="34317"/>
    <lineage>
        <taxon>Eukaryota</taxon>
        <taxon>Viridiplantae</taxon>
        <taxon>Streptophyta</taxon>
        <taxon>Embryophyta</taxon>
        <taxon>Tracheophyta</taxon>
        <taxon>Spermatophyta</taxon>
        <taxon>Magnoliopsida</taxon>
        <taxon>eudicotyledons</taxon>
        <taxon>Gunneridae</taxon>
        <taxon>Pentapetalae</taxon>
        <taxon>rosids</taxon>
        <taxon>malvids</taxon>
        <taxon>Myrtales</taxon>
        <taxon>Myrtaceae</taxon>
        <taxon>Myrtoideae</taxon>
        <taxon>Eucalypteae</taxon>
        <taxon>Eucalyptus</taxon>
    </lineage>
</organism>
<protein>
    <recommendedName>
        <fullName evidence="14">Protein kinase domain-containing protein</fullName>
    </recommendedName>
</protein>
<sequence>MQHANCCPLSFYAHLIVFSLVCYPIIPYVSPVQFNICNFDDNSNDILYEGVAVATAHGFIDLTPQGPVEQRYKVGRIQYSKPIYIRDPITGRQADFSTHFSFTIEPFSPNKYSDGLAFFLAPTGFSIPPNSAGPFLGLFNDSTVNDGPRNRIVMVEFGTFVNTEFDTFVNTEFDPQDLHIGININSIFSKVHSHWDIKSHSGNVTNVVVTYNSTSKNLSVFWSFVGDPISVDKKSPSLSYQIDLAQVLPESVAIGISASCSGAGARHIINTWRFTSDLDAVRPPSTNSPVKWAHYPSTNSPVKWAHYKIYRLFTFITAPLAGLMLIVSAGSCLFMIKMRKKYEHCALTDMEKEIRALPLKFSYQELVEATSSFSQDRRLGQGGSCHVYKGLVNSLDRQVAVKRIFTESKHSEKVFINEVKILSRAIHRNLVRFIGWCQEKGEFLLVYEYMPNGSLDNHLFGTRKVLPWDVRYRIALGLASALNYLHEDLEQCVLHRDIKTANILLDTDFNTKLGDFGVSKLVDPQFMTQTTDVVGTYGYLAPEYLNERKATRESDMFSFGVVVLEITCGRRTYRDGEFHVPLYKWVWQLYLVGNMLEAVDQKLDSSFDRKEMECLMMVGLWCVHPDPRRRPKAGQVIRFLQLEVPVPELSPAAYEAPTFYQPSAPRIDSSSSSSSSQEIVHVKQDETSVPKPHSSTLSLGWRRTNLGVSEMVPHARSFYSQ</sequence>
<evidence type="ECO:0000256" key="8">
    <source>
        <dbReference type="ARBA" id="ARBA00022840"/>
    </source>
</evidence>
<comment type="similarity">
    <text evidence="2">In the N-terminal section; belongs to the leguminous lectin family.</text>
</comment>
<evidence type="ECO:0000256" key="5">
    <source>
        <dbReference type="ARBA" id="ARBA00022729"/>
    </source>
</evidence>
<dbReference type="GO" id="GO:0016020">
    <property type="term" value="C:membrane"/>
    <property type="evidence" value="ECO:0007669"/>
    <property type="project" value="UniProtKB-SubCell"/>
</dbReference>
<keyword evidence="16" id="KW-1185">Reference proteome</keyword>
<dbReference type="EMBL" id="JBJKBG010000001">
    <property type="protein sequence ID" value="KAL3752769.1"/>
    <property type="molecule type" value="Genomic_DNA"/>
</dbReference>
<feature type="transmembrane region" description="Helical" evidence="13">
    <location>
        <begin position="309"/>
        <end position="336"/>
    </location>
</feature>
<keyword evidence="4 13" id="KW-0812">Transmembrane</keyword>
<keyword evidence="11" id="KW-0675">Receptor</keyword>
<gene>
    <name evidence="15" type="ORF">ACJRO7_000202</name>
</gene>
<dbReference type="InterPro" id="IPR001220">
    <property type="entry name" value="Legume_lectin_dom"/>
</dbReference>
<feature type="region of interest" description="Disordered" evidence="12">
    <location>
        <begin position="664"/>
        <end position="696"/>
    </location>
</feature>
<dbReference type="PROSITE" id="PS00108">
    <property type="entry name" value="PROTEIN_KINASE_ST"/>
    <property type="match status" value="1"/>
</dbReference>
<dbReference type="InterPro" id="IPR011009">
    <property type="entry name" value="Kinase-like_dom_sf"/>
</dbReference>
<evidence type="ECO:0000256" key="1">
    <source>
        <dbReference type="ARBA" id="ARBA00004479"/>
    </source>
</evidence>
<evidence type="ECO:0000256" key="6">
    <source>
        <dbReference type="ARBA" id="ARBA00022734"/>
    </source>
</evidence>
<dbReference type="AlphaFoldDB" id="A0ABD3LLY0"/>
<dbReference type="InterPro" id="IPR000719">
    <property type="entry name" value="Prot_kinase_dom"/>
</dbReference>
<evidence type="ECO:0000256" key="10">
    <source>
        <dbReference type="ARBA" id="ARBA00023136"/>
    </source>
</evidence>
<evidence type="ECO:0000256" key="12">
    <source>
        <dbReference type="SAM" id="MobiDB-lite"/>
    </source>
</evidence>
<proteinExistence type="inferred from homology"/>
<keyword evidence="9 13" id="KW-1133">Transmembrane helix</keyword>
<keyword evidence="8" id="KW-0067">ATP-binding</keyword>
<dbReference type="Gene3D" id="1.10.510.10">
    <property type="entry name" value="Transferase(Phosphotransferase) domain 1"/>
    <property type="match status" value="1"/>
</dbReference>
<comment type="similarity">
    <text evidence="3">In the C-terminal section; belongs to the protein kinase superfamily. Ser/Thr protein kinase family.</text>
</comment>
<dbReference type="SMART" id="SM00220">
    <property type="entry name" value="S_TKc"/>
    <property type="match status" value="1"/>
</dbReference>
<dbReference type="GO" id="GO:0030246">
    <property type="term" value="F:carbohydrate binding"/>
    <property type="evidence" value="ECO:0007669"/>
    <property type="project" value="UniProtKB-KW"/>
</dbReference>
<dbReference type="GO" id="GO:0005524">
    <property type="term" value="F:ATP binding"/>
    <property type="evidence" value="ECO:0007669"/>
    <property type="project" value="UniProtKB-KW"/>
</dbReference>
<dbReference type="Gene3D" id="2.60.120.200">
    <property type="match status" value="1"/>
</dbReference>
<keyword evidence="7" id="KW-0547">Nucleotide-binding</keyword>
<dbReference type="InterPro" id="IPR050528">
    <property type="entry name" value="L-type_Lectin-RKs"/>
</dbReference>
<evidence type="ECO:0000256" key="11">
    <source>
        <dbReference type="ARBA" id="ARBA00023170"/>
    </source>
</evidence>
<dbReference type="CDD" id="cd14066">
    <property type="entry name" value="STKc_IRAK"/>
    <property type="match status" value="1"/>
</dbReference>
<evidence type="ECO:0000256" key="13">
    <source>
        <dbReference type="SAM" id="Phobius"/>
    </source>
</evidence>
<dbReference type="SUPFAM" id="SSF56112">
    <property type="entry name" value="Protein kinase-like (PK-like)"/>
    <property type="match status" value="1"/>
</dbReference>
<dbReference type="InterPro" id="IPR013320">
    <property type="entry name" value="ConA-like_dom_sf"/>
</dbReference>
<dbReference type="PANTHER" id="PTHR27007">
    <property type="match status" value="1"/>
</dbReference>
<evidence type="ECO:0000256" key="3">
    <source>
        <dbReference type="ARBA" id="ARBA00010217"/>
    </source>
</evidence>
<dbReference type="Gene3D" id="3.30.200.20">
    <property type="entry name" value="Phosphorylase Kinase, domain 1"/>
    <property type="match status" value="1"/>
</dbReference>
<dbReference type="FunFam" id="1.10.510.10:FF:000522">
    <property type="entry name" value="L-type lectin-domain containing receptor kinase IX.1"/>
    <property type="match status" value="1"/>
</dbReference>
<name>A0ABD3LLY0_EUCGL</name>
<evidence type="ECO:0000256" key="4">
    <source>
        <dbReference type="ARBA" id="ARBA00022692"/>
    </source>
</evidence>
<dbReference type="SUPFAM" id="SSF49899">
    <property type="entry name" value="Concanavalin A-like lectins/glucanases"/>
    <property type="match status" value="1"/>
</dbReference>
<dbReference type="Pfam" id="PF00139">
    <property type="entry name" value="Lectin_legB"/>
    <property type="match status" value="1"/>
</dbReference>
<evidence type="ECO:0000313" key="15">
    <source>
        <dbReference type="EMBL" id="KAL3752769.1"/>
    </source>
</evidence>
<dbReference type="PROSITE" id="PS50011">
    <property type="entry name" value="PROTEIN_KINASE_DOM"/>
    <property type="match status" value="1"/>
</dbReference>
<dbReference type="CDD" id="cd06899">
    <property type="entry name" value="lectin_legume_LecRK_Arcelin_ConA"/>
    <property type="match status" value="1"/>
</dbReference>
<dbReference type="Pfam" id="PF00069">
    <property type="entry name" value="Pkinase"/>
    <property type="match status" value="1"/>
</dbReference>
<dbReference type="InterPro" id="IPR008271">
    <property type="entry name" value="Ser/Thr_kinase_AS"/>
</dbReference>
<keyword evidence="10 13" id="KW-0472">Membrane</keyword>